<sequence>MEVLLDCGSERWLAGSKAPSPPAECQVACTAESSLDRDGAMMISLGGTHVVPQGSVGDEWAILKMVESCDGEVPMLHCQAVSVALETVRVPVAKTLDGVSIGSKAGSPGGSTTVEGVASIGQGGEARSCNCLLQFQGHAGHPEDDGWVRGTFPHNLARAEEAGKGEGESCLVDLLIMWGQEGQGDQQLRTGGLHTMEALVAMQGLLKMAAAETIKGKAKVNMPLEELEAGGWKAGYSGTKREGTEGAKGGDGATSTAASAGCKTMPEQRGSSGREPHAGGKGGWGPSVQSMGASQENNWL</sequence>
<gene>
    <name evidence="2" type="ORF">UHOR_16369</name>
</gene>
<dbReference type="Proteomes" id="UP000006174">
    <property type="component" value="Unassembled WGS sequence"/>
</dbReference>
<feature type="region of interest" description="Disordered" evidence="1">
    <location>
        <begin position="234"/>
        <end position="300"/>
    </location>
</feature>
<evidence type="ECO:0000313" key="3">
    <source>
        <dbReference type="Proteomes" id="UP000006174"/>
    </source>
</evidence>
<dbReference type="EMBL" id="CAGI01000188">
    <property type="protein sequence ID" value="CCF54122.1"/>
    <property type="molecule type" value="Genomic_DNA"/>
</dbReference>
<feature type="compositionally biased region" description="Polar residues" evidence="1">
    <location>
        <begin position="287"/>
        <end position="300"/>
    </location>
</feature>
<comment type="caution">
    <text evidence="2">The sequence shown here is derived from an EMBL/GenBank/DDBJ whole genome shotgun (WGS) entry which is preliminary data.</text>
</comment>
<evidence type="ECO:0000313" key="2">
    <source>
        <dbReference type="EMBL" id="CCF54122.1"/>
    </source>
</evidence>
<reference evidence="2 3" key="1">
    <citation type="journal article" date="2012" name="Plant Cell">
        <title>Genome comparison of barley and maize smut fungi reveals targeted loss of RNA silencing components and species-specific presence of transposable elements.</title>
        <authorList>
            <person name="Laurie J.D."/>
            <person name="Ali S."/>
            <person name="Linning R."/>
            <person name="Mannhaupt G."/>
            <person name="Wong P."/>
            <person name="Gueldener U."/>
            <person name="Muensterkoetter M."/>
            <person name="Moore R."/>
            <person name="Kahmann R."/>
            <person name="Bakkeren G."/>
            <person name="Schirawski J."/>
        </authorList>
    </citation>
    <scope>NUCLEOTIDE SEQUENCE [LARGE SCALE GENOMIC DNA]</scope>
    <source>
        <strain evidence="3">Uh4875-4</strain>
    </source>
</reference>
<accession>I2G4M9</accession>
<name>I2G4M9_USTHO</name>
<proteinExistence type="predicted"/>
<organism evidence="2 3">
    <name type="scientific">Ustilago hordei</name>
    <name type="common">Barley covered smut fungus</name>
    <dbReference type="NCBI Taxonomy" id="120017"/>
    <lineage>
        <taxon>Eukaryota</taxon>
        <taxon>Fungi</taxon>
        <taxon>Dikarya</taxon>
        <taxon>Basidiomycota</taxon>
        <taxon>Ustilaginomycotina</taxon>
        <taxon>Ustilaginomycetes</taxon>
        <taxon>Ustilaginales</taxon>
        <taxon>Ustilaginaceae</taxon>
        <taxon>Ustilago</taxon>
    </lineage>
</organism>
<keyword evidence="3" id="KW-1185">Reference proteome</keyword>
<dbReference type="HOGENOM" id="CLU_928116_0_0_1"/>
<dbReference type="AlphaFoldDB" id="I2G4M9"/>
<protein>
    <submittedName>
        <fullName evidence="2">Uncharacterized protein</fullName>
    </submittedName>
</protein>
<evidence type="ECO:0000256" key="1">
    <source>
        <dbReference type="SAM" id="MobiDB-lite"/>
    </source>
</evidence>